<evidence type="ECO:0000313" key="16">
    <source>
        <dbReference type="Proteomes" id="UP001220209"/>
    </source>
</evidence>
<evidence type="ECO:0000256" key="1">
    <source>
        <dbReference type="ARBA" id="ARBA00004429"/>
    </source>
</evidence>
<feature type="compositionally biased region" description="Basic and acidic residues" evidence="9">
    <location>
        <begin position="13"/>
        <end position="30"/>
    </location>
</feature>
<feature type="transmembrane region" description="Helical" evidence="8">
    <location>
        <begin position="276"/>
        <end position="296"/>
    </location>
</feature>
<dbReference type="Pfam" id="PF00528">
    <property type="entry name" value="BPD_transp_1"/>
    <property type="match status" value="1"/>
</dbReference>
<keyword evidence="15" id="KW-1185">Reference proteome</keyword>
<dbReference type="EMBL" id="CP090640">
    <property type="protein sequence ID" value="WFN16791.1"/>
    <property type="molecule type" value="Genomic_DNA"/>
</dbReference>
<dbReference type="OrthoDB" id="9783270at2"/>
<feature type="domain" description="ABC transmembrane type-1" evidence="10">
    <location>
        <begin position="101"/>
        <end position="292"/>
    </location>
</feature>
<reference evidence="13 16" key="3">
    <citation type="submission" date="2021-12" db="EMBL/GenBank/DDBJ databases">
        <title>Genomic and phenotypic characterization of three Burkholderia contaminans isolates recovered from different sources.</title>
        <authorList>
            <person name="Lopez De Volder A."/>
            <person name="Fan Y."/>
            <person name="Nunvar J."/>
            <person name="Herrera T."/>
            <person name="Timp W."/>
            <person name="Degrossi J."/>
        </authorList>
    </citation>
    <scope>NUCLEOTIDE SEQUENCE [LARGE SCALE GENOMIC DNA]</scope>
    <source>
        <strain evidence="13 16">LMG 23361</strain>
    </source>
</reference>
<evidence type="ECO:0000256" key="4">
    <source>
        <dbReference type="ARBA" id="ARBA00022519"/>
    </source>
</evidence>
<accession>A0A1E3FJV6</accession>
<dbReference type="InterPro" id="IPR035906">
    <property type="entry name" value="MetI-like_sf"/>
</dbReference>
<dbReference type="AlphaFoldDB" id="A0A1E3FJV6"/>
<comment type="similarity">
    <text evidence="8">Belongs to the binding-protein-dependent transport system permease family.</text>
</comment>
<keyword evidence="2 8" id="KW-0813">Transport</keyword>
<dbReference type="PROSITE" id="PS50928">
    <property type="entry name" value="ABC_TM1"/>
    <property type="match status" value="1"/>
</dbReference>
<proteinExistence type="inferred from homology"/>
<evidence type="ECO:0000256" key="8">
    <source>
        <dbReference type="RuleBase" id="RU363032"/>
    </source>
</evidence>
<feature type="transmembrane region" description="Helical" evidence="8">
    <location>
        <begin position="45"/>
        <end position="71"/>
    </location>
</feature>
<evidence type="ECO:0000313" key="15">
    <source>
        <dbReference type="Proteomes" id="UP000664048"/>
    </source>
</evidence>
<dbReference type="Proteomes" id="UP001220209">
    <property type="component" value="Chromosome 1"/>
</dbReference>
<dbReference type="Proteomes" id="UP000611459">
    <property type="component" value="Unassembled WGS sequence"/>
</dbReference>
<comment type="subcellular location">
    <subcellularLocation>
        <location evidence="1">Cell inner membrane</location>
        <topology evidence="1">Multi-pass membrane protein</topology>
    </subcellularLocation>
    <subcellularLocation>
        <location evidence="8">Cell membrane</location>
        <topology evidence="8">Multi-pass membrane protein</topology>
    </subcellularLocation>
</comment>
<dbReference type="Proteomes" id="UP000664048">
    <property type="component" value="Unassembled WGS sequence"/>
</dbReference>
<keyword evidence="3" id="KW-1003">Cell membrane</keyword>
<organism evidence="11 14">
    <name type="scientific">Burkholderia contaminans</name>
    <dbReference type="NCBI Taxonomy" id="488447"/>
    <lineage>
        <taxon>Bacteria</taxon>
        <taxon>Pseudomonadati</taxon>
        <taxon>Pseudomonadota</taxon>
        <taxon>Betaproteobacteria</taxon>
        <taxon>Burkholderiales</taxon>
        <taxon>Burkholderiaceae</taxon>
        <taxon>Burkholderia</taxon>
        <taxon>Burkholderia cepacia complex</taxon>
    </lineage>
</organism>
<keyword evidence="5 8" id="KW-0812">Transmembrane</keyword>
<evidence type="ECO:0000256" key="3">
    <source>
        <dbReference type="ARBA" id="ARBA00022475"/>
    </source>
</evidence>
<keyword evidence="7 8" id="KW-0472">Membrane</keyword>
<dbReference type="EMBL" id="JAGEMX010000003">
    <property type="protein sequence ID" value="MBO1829889.1"/>
    <property type="molecule type" value="Genomic_DNA"/>
</dbReference>
<evidence type="ECO:0000313" key="11">
    <source>
        <dbReference type="EMBL" id="MBK1930383.1"/>
    </source>
</evidence>
<sequence>MATDNHAARTWPPKHDRPDAPDAPHVDAGKPQKMTGNLAGRAWKALVWGLMAFFLLNVLLLIATVAVNSIATRWFGTPLPQGFTLHWYAKAWEDFQLASVLWVTVEVVGAVVLLSIALGVPAAYALARVQFRGKRFALLVFLLPLMVPPVTYGIPMATVMYKVGLAGTLPGVILANLVPALPFVILVMTPFIEQIDPNLEAAARIFGANTWRYFRYVLLPLLVPGMLAAGLLVLVRTIGMFELTFFTAGPSTQTLVVALYYAVFSTGVRAPQSIDAMAMIYMAITLVWVVIALQFVSPTQLVSRVKQERQ</sequence>
<dbReference type="PANTHER" id="PTHR43357">
    <property type="entry name" value="INNER MEMBRANE ABC TRANSPORTER PERMEASE PROTEIN YDCV"/>
    <property type="match status" value="1"/>
</dbReference>
<feature type="transmembrane region" description="Helical" evidence="8">
    <location>
        <begin position="173"/>
        <end position="192"/>
    </location>
</feature>
<protein>
    <submittedName>
        <fullName evidence="11">ABC transporter permease</fullName>
    </submittedName>
</protein>
<feature type="transmembrane region" description="Helical" evidence="8">
    <location>
        <begin position="213"/>
        <end position="238"/>
    </location>
</feature>
<dbReference type="Gene3D" id="1.10.3720.10">
    <property type="entry name" value="MetI-like"/>
    <property type="match status" value="1"/>
</dbReference>
<dbReference type="SUPFAM" id="SSF161098">
    <property type="entry name" value="MetI-like"/>
    <property type="match status" value="1"/>
</dbReference>
<dbReference type="CDD" id="cd06261">
    <property type="entry name" value="TM_PBP2"/>
    <property type="match status" value="1"/>
</dbReference>
<evidence type="ECO:0000256" key="2">
    <source>
        <dbReference type="ARBA" id="ARBA00022448"/>
    </source>
</evidence>
<feature type="transmembrane region" description="Helical" evidence="8">
    <location>
        <begin position="136"/>
        <end position="161"/>
    </location>
</feature>
<evidence type="ECO:0000313" key="13">
    <source>
        <dbReference type="EMBL" id="WFN16791.1"/>
    </source>
</evidence>
<dbReference type="InterPro" id="IPR000515">
    <property type="entry name" value="MetI-like"/>
</dbReference>
<dbReference type="GO" id="GO:0005886">
    <property type="term" value="C:plasma membrane"/>
    <property type="evidence" value="ECO:0007669"/>
    <property type="project" value="UniProtKB-SubCell"/>
</dbReference>
<reference evidence="12 15" key="2">
    <citation type="submission" date="2021-03" db="EMBL/GenBank/DDBJ databases">
        <title>Clinical course, treatment and visual outcome of an outbreak of Burkholderia contaminans endophthalmitis following cataract surgery.</title>
        <authorList>
            <person name="Lind C."/>
            <person name="Olsen K."/>
            <person name="Angelsen N.K."/>
            <person name="Krefting E.A."/>
            <person name="Fossen K."/>
            <person name="Gravningen K."/>
            <person name="Depoorter E."/>
            <person name="Vandamme P."/>
            <person name="Bertelsen G."/>
        </authorList>
    </citation>
    <scope>NUCLEOTIDE SEQUENCE [LARGE SCALE GENOMIC DNA]</scope>
    <source>
        <strain evidence="12 15">51242556</strain>
    </source>
</reference>
<feature type="region of interest" description="Disordered" evidence="9">
    <location>
        <begin position="1"/>
        <end position="31"/>
    </location>
</feature>
<keyword evidence="6 8" id="KW-1133">Transmembrane helix</keyword>
<evidence type="ECO:0000256" key="7">
    <source>
        <dbReference type="ARBA" id="ARBA00023136"/>
    </source>
</evidence>
<feature type="transmembrane region" description="Helical" evidence="8">
    <location>
        <begin position="244"/>
        <end position="264"/>
    </location>
</feature>
<feature type="transmembrane region" description="Helical" evidence="8">
    <location>
        <begin position="100"/>
        <end position="124"/>
    </location>
</feature>
<dbReference type="EMBL" id="JAENIB010000003">
    <property type="protein sequence ID" value="MBK1930383.1"/>
    <property type="molecule type" value="Genomic_DNA"/>
</dbReference>
<name>A0A1E3FJV6_9BURK</name>
<evidence type="ECO:0000256" key="6">
    <source>
        <dbReference type="ARBA" id="ARBA00022989"/>
    </source>
</evidence>
<evidence type="ECO:0000256" key="5">
    <source>
        <dbReference type="ARBA" id="ARBA00022692"/>
    </source>
</evidence>
<dbReference type="GeneID" id="93192008"/>
<gene>
    <name evidence="12" type="ORF">J4M89_10880</name>
    <name evidence="11" type="ORF">JIN94_10865</name>
    <name evidence="13" type="ORF">LXE91_13965</name>
</gene>
<keyword evidence="4" id="KW-0997">Cell inner membrane</keyword>
<dbReference type="GO" id="GO:0055085">
    <property type="term" value="P:transmembrane transport"/>
    <property type="evidence" value="ECO:0007669"/>
    <property type="project" value="InterPro"/>
</dbReference>
<dbReference type="PANTHER" id="PTHR43357:SF4">
    <property type="entry name" value="INNER MEMBRANE ABC TRANSPORTER PERMEASE PROTEIN YDCV"/>
    <property type="match status" value="1"/>
</dbReference>
<evidence type="ECO:0000313" key="12">
    <source>
        <dbReference type="EMBL" id="MBO1829889.1"/>
    </source>
</evidence>
<dbReference type="RefSeq" id="WP_039354972.1">
    <property type="nucleotide sequence ID" value="NZ_AP018358.1"/>
</dbReference>
<reference evidence="11" key="1">
    <citation type="submission" date="2021-01" db="EMBL/GenBank/DDBJ databases">
        <title>Outbreak of Burkholderia contaminns endophthalmitis traced to a clinical ventilation system.</title>
        <authorList>
            <person name="Lipuma J."/>
            <person name="Spilker T."/>
            <person name="Kratholm J."/>
        </authorList>
    </citation>
    <scope>NUCLEOTIDE SEQUENCE</scope>
    <source>
        <strain evidence="11">HI4954</strain>
    </source>
</reference>
<evidence type="ECO:0000313" key="14">
    <source>
        <dbReference type="Proteomes" id="UP000611459"/>
    </source>
</evidence>
<evidence type="ECO:0000259" key="10">
    <source>
        <dbReference type="PROSITE" id="PS50928"/>
    </source>
</evidence>
<evidence type="ECO:0000256" key="9">
    <source>
        <dbReference type="SAM" id="MobiDB-lite"/>
    </source>
</evidence>